<protein>
    <submittedName>
        <fullName evidence="9">MFS general substrate transporter</fullName>
    </submittedName>
</protein>
<dbReference type="PANTHER" id="PTHR23502">
    <property type="entry name" value="MAJOR FACILITATOR SUPERFAMILY"/>
    <property type="match status" value="1"/>
</dbReference>
<dbReference type="GO" id="GO:0042908">
    <property type="term" value="P:xenobiotic transport"/>
    <property type="evidence" value="ECO:0007669"/>
    <property type="project" value="UniProtKB-ARBA"/>
</dbReference>
<dbReference type="Pfam" id="PF07690">
    <property type="entry name" value="MFS_1"/>
    <property type="match status" value="1"/>
</dbReference>
<keyword evidence="5 7" id="KW-0472">Membrane</keyword>
<evidence type="ECO:0000256" key="3">
    <source>
        <dbReference type="ARBA" id="ARBA00022692"/>
    </source>
</evidence>
<feature type="compositionally biased region" description="Basic and acidic residues" evidence="6">
    <location>
        <begin position="15"/>
        <end position="30"/>
    </location>
</feature>
<feature type="domain" description="Major facilitator superfamily (MFS) profile" evidence="8">
    <location>
        <begin position="61"/>
        <end position="493"/>
    </location>
</feature>
<dbReference type="Proteomes" id="UP000799750">
    <property type="component" value="Unassembled WGS sequence"/>
</dbReference>
<keyword evidence="4 7" id="KW-1133">Transmembrane helix</keyword>
<evidence type="ECO:0000256" key="5">
    <source>
        <dbReference type="ARBA" id="ARBA00023136"/>
    </source>
</evidence>
<gene>
    <name evidence="9" type="ORF">BU16DRAFT_522122</name>
</gene>
<feature type="region of interest" description="Disordered" evidence="6">
    <location>
        <begin position="1"/>
        <end position="33"/>
    </location>
</feature>
<feature type="transmembrane region" description="Helical" evidence="7">
    <location>
        <begin position="469"/>
        <end position="489"/>
    </location>
</feature>
<evidence type="ECO:0000256" key="4">
    <source>
        <dbReference type="ARBA" id="ARBA00022989"/>
    </source>
</evidence>
<evidence type="ECO:0000256" key="2">
    <source>
        <dbReference type="ARBA" id="ARBA00008335"/>
    </source>
</evidence>
<organism evidence="9 10">
    <name type="scientific">Lophium mytilinum</name>
    <dbReference type="NCBI Taxonomy" id="390894"/>
    <lineage>
        <taxon>Eukaryota</taxon>
        <taxon>Fungi</taxon>
        <taxon>Dikarya</taxon>
        <taxon>Ascomycota</taxon>
        <taxon>Pezizomycotina</taxon>
        <taxon>Dothideomycetes</taxon>
        <taxon>Pleosporomycetidae</taxon>
        <taxon>Mytilinidiales</taxon>
        <taxon>Mytilinidiaceae</taxon>
        <taxon>Lophium</taxon>
    </lineage>
</organism>
<feature type="transmembrane region" description="Helical" evidence="7">
    <location>
        <begin position="376"/>
        <end position="395"/>
    </location>
</feature>
<dbReference type="SUPFAM" id="SSF103473">
    <property type="entry name" value="MFS general substrate transporter"/>
    <property type="match status" value="1"/>
</dbReference>
<dbReference type="PANTHER" id="PTHR23502:SF7">
    <property type="entry name" value="DRUG_PROTON ANTIPORTER YHK8-RELATED"/>
    <property type="match status" value="1"/>
</dbReference>
<comment type="similarity">
    <text evidence="2">Belongs to the major facilitator superfamily.</text>
</comment>
<dbReference type="GO" id="GO:0005886">
    <property type="term" value="C:plasma membrane"/>
    <property type="evidence" value="ECO:0007669"/>
    <property type="project" value="TreeGrafter"/>
</dbReference>
<reference evidence="9" key="1">
    <citation type="journal article" date="2020" name="Stud. Mycol.">
        <title>101 Dothideomycetes genomes: a test case for predicting lifestyles and emergence of pathogens.</title>
        <authorList>
            <person name="Haridas S."/>
            <person name="Albert R."/>
            <person name="Binder M."/>
            <person name="Bloem J."/>
            <person name="Labutti K."/>
            <person name="Salamov A."/>
            <person name="Andreopoulos B."/>
            <person name="Baker S."/>
            <person name="Barry K."/>
            <person name="Bills G."/>
            <person name="Bluhm B."/>
            <person name="Cannon C."/>
            <person name="Castanera R."/>
            <person name="Culley D."/>
            <person name="Daum C."/>
            <person name="Ezra D."/>
            <person name="Gonzalez J."/>
            <person name="Henrissat B."/>
            <person name="Kuo A."/>
            <person name="Liang C."/>
            <person name="Lipzen A."/>
            <person name="Lutzoni F."/>
            <person name="Magnuson J."/>
            <person name="Mondo S."/>
            <person name="Nolan M."/>
            <person name="Ohm R."/>
            <person name="Pangilinan J."/>
            <person name="Park H.-J."/>
            <person name="Ramirez L."/>
            <person name="Alfaro M."/>
            <person name="Sun H."/>
            <person name="Tritt A."/>
            <person name="Yoshinaga Y."/>
            <person name="Zwiers L.-H."/>
            <person name="Turgeon B."/>
            <person name="Goodwin S."/>
            <person name="Spatafora J."/>
            <person name="Crous P."/>
            <person name="Grigoriev I."/>
        </authorList>
    </citation>
    <scope>NUCLEOTIDE SEQUENCE</scope>
    <source>
        <strain evidence="9">CBS 269.34</strain>
    </source>
</reference>
<dbReference type="InterPro" id="IPR005829">
    <property type="entry name" value="Sugar_transporter_CS"/>
</dbReference>
<feature type="transmembrane region" description="Helical" evidence="7">
    <location>
        <begin position="434"/>
        <end position="457"/>
    </location>
</feature>
<feature type="transmembrane region" description="Helical" evidence="7">
    <location>
        <begin position="330"/>
        <end position="349"/>
    </location>
</feature>
<dbReference type="PROSITE" id="PS50850">
    <property type="entry name" value="MFS"/>
    <property type="match status" value="1"/>
</dbReference>
<dbReference type="InterPro" id="IPR011701">
    <property type="entry name" value="MFS"/>
</dbReference>
<dbReference type="FunFam" id="1.20.1250.20:FF:000082">
    <property type="entry name" value="MFS multidrug transporter, putative"/>
    <property type="match status" value="1"/>
</dbReference>
<dbReference type="AlphaFoldDB" id="A0A6A6R9J1"/>
<accession>A0A6A6R9J1</accession>
<dbReference type="Gene3D" id="1.20.1250.20">
    <property type="entry name" value="MFS general substrate transporter like domains"/>
    <property type="match status" value="1"/>
</dbReference>
<dbReference type="GO" id="GO:0022857">
    <property type="term" value="F:transmembrane transporter activity"/>
    <property type="evidence" value="ECO:0007669"/>
    <property type="project" value="InterPro"/>
</dbReference>
<feature type="transmembrane region" description="Helical" evidence="7">
    <location>
        <begin position="59"/>
        <end position="83"/>
    </location>
</feature>
<feature type="transmembrane region" description="Helical" evidence="7">
    <location>
        <begin position="283"/>
        <end position="310"/>
    </location>
</feature>
<dbReference type="CDD" id="cd17323">
    <property type="entry name" value="MFS_Tpo1_MDR_like"/>
    <property type="match status" value="1"/>
</dbReference>
<feature type="transmembrane region" description="Helical" evidence="7">
    <location>
        <begin position="215"/>
        <end position="236"/>
    </location>
</feature>
<keyword evidence="3 7" id="KW-0812">Transmembrane</keyword>
<evidence type="ECO:0000313" key="9">
    <source>
        <dbReference type="EMBL" id="KAF2501074.1"/>
    </source>
</evidence>
<feature type="transmembrane region" description="Helical" evidence="7">
    <location>
        <begin position="95"/>
        <end position="115"/>
    </location>
</feature>
<evidence type="ECO:0000256" key="6">
    <source>
        <dbReference type="SAM" id="MobiDB-lite"/>
    </source>
</evidence>
<evidence type="ECO:0000259" key="8">
    <source>
        <dbReference type="PROSITE" id="PS50850"/>
    </source>
</evidence>
<name>A0A6A6R9J1_9PEZI</name>
<dbReference type="InterPro" id="IPR036259">
    <property type="entry name" value="MFS_trans_sf"/>
</dbReference>
<sequence length="505" mass="56106">MATTHSQDEAASFDDVEKASSHLSDPKPEADAPATDFIVSFTGDDDPRSPKSMSTARKWLITIIVSTTSLCVACTSSLYVGTYNQLEKEFHSSEVVVTLGLSLFVVGLGISPMLLAPLSEFYGRKPVYIGSLFFFVVFIIPSAVAQNLATIIVTRFLDGFAGAAFLSVAGGTVSDLFPKAKLAFPMMIYTLSPFLGPQLGPLVADFINYNTSWRWTFWVALIWAFVQWAAIILLVPETYMPVLLRREAIKTRKETGDDRWYAPIEKMDRSIAQTVLRSCYRPFLLLTLEPMCLCLCLYCSVLLGVLYLFFGAFGLVFRENHGFKLWQVGLTFLGITVGMILGSASNPFWNKNYMRLLKKHEEEHGEKGGSEPEYRLPPAIGGSPLVVIGLLWFGWTTYASVHWIVPIIGSAFFGAGVIMIFSGVFTFLVDAYPLYGASALAANSFARSMFAAAFPLFGPAMYNNLGYQWATFLLAMLTLVMAPFPYIFYRYGKEIRKRSKYAGSR</sequence>
<feature type="transmembrane region" description="Helical" evidence="7">
    <location>
        <begin position="401"/>
        <end position="427"/>
    </location>
</feature>
<dbReference type="PROSITE" id="PS00216">
    <property type="entry name" value="SUGAR_TRANSPORT_1"/>
    <property type="match status" value="1"/>
</dbReference>
<proteinExistence type="inferred from homology"/>
<dbReference type="OrthoDB" id="3561359at2759"/>
<dbReference type="InterPro" id="IPR020846">
    <property type="entry name" value="MFS_dom"/>
</dbReference>
<feature type="transmembrane region" description="Helical" evidence="7">
    <location>
        <begin position="127"/>
        <end position="145"/>
    </location>
</feature>
<evidence type="ECO:0000256" key="7">
    <source>
        <dbReference type="SAM" id="Phobius"/>
    </source>
</evidence>
<dbReference type="GO" id="GO:0140115">
    <property type="term" value="P:export across plasma membrane"/>
    <property type="evidence" value="ECO:0007669"/>
    <property type="project" value="UniProtKB-ARBA"/>
</dbReference>
<keyword evidence="10" id="KW-1185">Reference proteome</keyword>
<comment type="subcellular location">
    <subcellularLocation>
        <location evidence="1">Membrane</location>
        <topology evidence="1">Multi-pass membrane protein</topology>
    </subcellularLocation>
</comment>
<evidence type="ECO:0000313" key="10">
    <source>
        <dbReference type="Proteomes" id="UP000799750"/>
    </source>
</evidence>
<dbReference type="EMBL" id="MU004182">
    <property type="protein sequence ID" value="KAF2501074.1"/>
    <property type="molecule type" value="Genomic_DNA"/>
</dbReference>
<evidence type="ECO:0000256" key="1">
    <source>
        <dbReference type="ARBA" id="ARBA00004141"/>
    </source>
</evidence>